<name>A0A450ZF00_9GAMM</name>
<gene>
    <name evidence="1" type="ORF">BECKTC1821D_GA0114238_11707</name>
    <name evidence="2" type="ORF">BECKTC1821F_GA0114240_11497</name>
</gene>
<protein>
    <submittedName>
        <fullName evidence="1">Uncharacterized protein</fullName>
    </submittedName>
</protein>
<sequence length="39" mass="4479">MVAIIASYTGWGLEELMEQDTEEIRAWLATCREIHRAGK</sequence>
<evidence type="ECO:0000313" key="1">
    <source>
        <dbReference type="EMBL" id="VFK52356.1"/>
    </source>
</evidence>
<reference evidence="1" key="1">
    <citation type="submission" date="2019-02" db="EMBL/GenBank/DDBJ databases">
        <authorList>
            <person name="Gruber-Vodicka R. H."/>
            <person name="Seah K. B. B."/>
        </authorList>
    </citation>
    <scope>NUCLEOTIDE SEQUENCE</scope>
    <source>
        <strain evidence="1">BECK_BZ123</strain>
        <strain evidence="2">BECK_BZ126</strain>
    </source>
</reference>
<accession>A0A450ZF00</accession>
<proteinExistence type="predicted"/>
<dbReference type="EMBL" id="CAADFS010000170">
    <property type="protein sequence ID" value="VFK52356.1"/>
    <property type="molecule type" value="Genomic_DNA"/>
</dbReference>
<evidence type="ECO:0000313" key="2">
    <source>
        <dbReference type="EMBL" id="VFK64889.1"/>
    </source>
</evidence>
<dbReference type="EMBL" id="CAADFW010000149">
    <property type="protein sequence ID" value="VFK64889.1"/>
    <property type="molecule type" value="Genomic_DNA"/>
</dbReference>
<organism evidence="1">
    <name type="scientific">Candidatus Kentrum sp. TC</name>
    <dbReference type="NCBI Taxonomy" id="2126339"/>
    <lineage>
        <taxon>Bacteria</taxon>
        <taxon>Pseudomonadati</taxon>
        <taxon>Pseudomonadota</taxon>
        <taxon>Gammaproteobacteria</taxon>
        <taxon>Candidatus Kentrum</taxon>
    </lineage>
</organism>
<dbReference type="AlphaFoldDB" id="A0A450ZF00"/>